<dbReference type="CDD" id="cd00093">
    <property type="entry name" value="HTH_XRE"/>
    <property type="match status" value="1"/>
</dbReference>
<dbReference type="Gene3D" id="1.10.260.40">
    <property type="entry name" value="lambda repressor-like DNA-binding domains"/>
    <property type="match status" value="1"/>
</dbReference>
<dbReference type="EMBL" id="FSHM01000018">
    <property type="protein sequence ID" value="SIC25627.1"/>
    <property type="molecule type" value="Genomic_DNA"/>
</dbReference>
<accession>A0AB38D8G4</accession>
<protein>
    <submittedName>
        <fullName evidence="2">DNA binding protein</fullName>
    </submittedName>
</protein>
<evidence type="ECO:0000313" key="3">
    <source>
        <dbReference type="Proteomes" id="UP000185210"/>
    </source>
</evidence>
<comment type="caution">
    <text evidence="2">The sequence shown here is derived from an EMBL/GenBank/DDBJ whole genome shotgun (WGS) entry which is preliminary data.</text>
</comment>
<dbReference type="AlphaFoldDB" id="A0AB38D8G4"/>
<organism evidence="2 3">
    <name type="scientific">Mycobacteroides abscessus subsp. abscessus</name>
    <dbReference type="NCBI Taxonomy" id="1185650"/>
    <lineage>
        <taxon>Bacteria</taxon>
        <taxon>Bacillati</taxon>
        <taxon>Actinomycetota</taxon>
        <taxon>Actinomycetes</taxon>
        <taxon>Mycobacteriales</taxon>
        <taxon>Mycobacteriaceae</taxon>
        <taxon>Mycobacteroides</taxon>
        <taxon>Mycobacteroides abscessus</taxon>
    </lineage>
</organism>
<evidence type="ECO:0000259" key="1">
    <source>
        <dbReference type="PROSITE" id="PS50943"/>
    </source>
</evidence>
<feature type="domain" description="HTH cro/C1-type" evidence="1">
    <location>
        <begin position="44"/>
        <end position="78"/>
    </location>
</feature>
<dbReference type="PROSITE" id="PS50943">
    <property type="entry name" value="HTH_CROC1"/>
    <property type="match status" value="1"/>
</dbReference>
<proteinExistence type="predicted"/>
<dbReference type="Proteomes" id="UP000185210">
    <property type="component" value="Unassembled WGS sequence"/>
</dbReference>
<evidence type="ECO:0000313" key="2">
    <source>
        <dbReference type="EMBL" id="SIC25627.1"/>
    </source>
</evidence>
<dbReference type="GO" id="GO:0003677">
    <property type="term" value="F:DNA binding"/>
    <property type="evidence" value="ECO:0007669"/>
    <property type="project" value="InterPro"/>
</dbReference>
<dbReference type="InterPro" id="IPR001387">
    <property type="entry name" value="Cro/C1-type_HTH"/>
</dbReference>
<dbReference type="SMART" id="SM00530">
    <property type="entry name" value="HTH_XRE"/>
    <property type="match status" value="1"/>
</dbReference>
<dbReference type="InterPro" id="IPR010982">
    <property type="entry name" value="Lambda_DNA-bd_dom_sf"/>
</dbReference>
<name>A0AB38D8G4_9MYCO</name>
<dbReference type="SUPFAM" id="SSF47413">
    <property type="entry name" value="lambda repressor-like DNA-binding domains"/>
    <property type="match status" value="1"/>
</dbReference>
<dbReference type="RefSeq" id="WP_109530943.1">
    <property type="nucleotide sequence ID" value="NZ_FSHJ01000020.1"/>
</dbReference>
<reference evidence="2 3" key="1">
    <citation type="submission" date="2016-11" db="EMBL/GenBank/DDBJ databases">
        <authorList>
            <consortium name="Pathogen Informatics"/>
        </authorList>
    </citation>
    <scope>NUCLEOTIDE SEQUENCE [LARGE SCALE GENOMIC DNA]</scope>
    <source>
        <strain evidence="2 3">104</strain>
    </source>
</reference>
<dbReference type="Pfam" id="PF01381">
    <property type="entry name" value="HTH_3"/>
    <property type="match status" value="1"/>
</dbReference>
<sequence length="162" mass="17745">MGRKAIELGPTGRTVAMNIGLFRVKRGWKLSQLSERMTAVGRPMTGNTLSSIENHTRRADVDDLVAIAAALDVSPASLMMPPTEDDEDGGSTWLIHTSAEPDPGEEGVATIQSGQFWDWLTADAPLDAPLLPDTGRDEFAVEAWRRKQVPPFAYRMKPNDRG</sequence>
<gene>
    <name evidence="2" type="ORF">SAMEA2070301_05631</name>
</gene>